<dbReference type="InterPro" id="IPR000210">
    <property type="entry name" value="BTB/POZ_dom"/>
</dbReference>
<dbReference type="EMBL" id="JEMN01001708">
    <property type="protein sequence ID" value="KXH28788.1"/>
    <property type="molecule type" value="Genomic_DNA"/>
</dbReference>
<dbReference type="InterPro" id="IPR011333">
    <property type="entry name" value="SKP1/BTB/POZ_sf"/>
</dbReference>
<gene>
    <name evidence="3" type="ORF">CNYM01_10611</name>
</gene>
<feature type="region of interest" description="Disordered" evidence="1">
    <location>
        <begin position="92"/>
        <end position="118"/>
    </location>
</feature>
<dbReference type="OrthoDB" id="9997739at2759"/>
<name>A0A135RYY5_9PEZI</name>
<dbReference type="AlphaFoldDB" id="A0A135RYY5"/>
<dbReference type="Gene3D" id="3.30.710.10">
    <property type="entry name" value="Potassium Channel Kv1.1, Chain A"/>
    <property type="match status" value="1"/>
</dbReference>
<organism evidence="3 4">
    <name type="scientific">Colletotrichum nymphaeae SA-01</name>
    <dbReference type="NCBI Taxonomy" id="1460502"/>
    <lineage>
        <taxon>Eukaryota</taxon>
        <taxon>Fungi</taxon>
        <taxon>Dikarya</taxon>
        <taxon>Ascomycota</taxon>
        <taxon>Pezizomycotina</taxon>
        <taxon>Sordariomycetes</taxon>
        <taxon>Hypocreomycetidae</taxon>
        <taxon>Glomerellales</taxon>
        <taxon>Glomerellaceae</taxon>
        <taxon>Colletotrichum</taxon>
        <taxon>Colletotrichum acutatum species complex</taxon>
    </lineage>
</organism>
<dbReference type="CDD" id="cd18186">
    <property type="entry name" value="BTB_POZ_ZBTB_KLHL-like"/>
    <property type="match status" value="1"/>
</dbReference>
<dbReference type="PROSITE" id="PS50097">
    <property type="entry name" value="BTB"/>
    <property type="match status" value="1"/>
</dbReference>
<accession>A0A135RYY5</accession>
<reference evidence="3 4" key="1">
    <citation type="submission" date="2014-02" db="EMBL/GenBank/DDBJ databases">
        <title>The genome sequence of Colletotrichum nymphaeae SA-01.</title>
        <authorList>
            <person name="Baroncelli R."/>
            <person name="Thon M.R."/>
        </authorList>
    </citation>
    <scope>NUCLEOTIDE SEQUENCE [LARGE SCALE GENOMIC DNA]</scope>
    <source>
        <strain evidence="3 4">SA-01</strain>
    </source>
</reference>
<evidence type="ECO:0000256" key="1">
    <source>
        <dbReference type="SAM" id="MobiDB-lite"/>
    </source>
</evidence>
<dbReference type="Proteomes" id="UP000070054">
    <property type="component" value="Unassembled WGS sequence"/>
</dbReference>
<evidence type="ECO:0000313" key="3">
    <source>
        <dbReference type="EMBL" id="KXH28788.1"/>
    </source>
</evidence>
<dbReference type="SUPFAM" id="SSF54695">
    <property type="entry name" value="POZ domain"/>
    <property type="match status" value="1"/>
</dbReference>
<comment type="caution">
    <text evidence="3">The sequence shown here is derived from an EMBL/GenBank/DDBJ whole genome shotgun (WGS) entry which is preliminary data.</text>
</comment>
<evidence type="ECO:0000259" key="2">
    <source>
        <dbReference type="PROSITE" id="PS50097"/>
    </source>
</evidence>
<keyword evidence="4" id="KW-1185">Reference proteome</keyword>
<feature type="domain" description="BTB" evidence="2">
    <location>
        <begin position="18"/>
        <end position="87"/>
    </location>
</feature>
<sequence length="303" mass="34517">MLGKRKRFEDLDDFLQSRIIKFIVGPQKKEYTVHESSFSVLSPPLRALWTGELQEAVEGKVIWDDISAKTFVLLVQYAYCGDYSLPEFSTTTAKGPEATDGKTDAQAENATQEAVQDKTGQKPCRSFGMYIAAPDRFHRGSQHHFAKANFIPSPELKGINNKLHHPTSASIEELEKASSSVEHLGSICMDHFRLYVLADRYAIEDLKCLCLDKIRHFLMHCPRTSALRRMVPRFAINIYEETVSTDHLRKLYVKYCIANMAWLDEGSLFKATVRHIPDFAVDLFCEIPRSHWVELRDGEVAGM</sequence>
<evidence type="ECO:0000313" key="4">
    <source>
        <dbReference type="Proteomes" id="UP000070054"/>
    </source>
</evidence>
<protein>
    <recommendedName>
        <fullName evidence="2">BTB domain-containing protein</fullName>
    </recommendedName>
</protein>
<proteinExistence type="predicted"/>
<dbReference type="PANTHER" id="PTHR47843">
    <property type="entry name" value="BTB DOMAIN-CONTAINING PROTEIN-RELATED"/>
    <property type="match status" value="1"/>
</dbReference>